<dbReference type="EMBL" id="JTDV01000010">
    <property type="protein sequence ID" value="KJD32188.1"/>
    <property type="molecule type" value="Genomic_DNA"/>
</dbReference>
<organism evidence="2 3">
    <name type="scientific">Neotamlana nanhaiensis</name>
    <dbReference type="NCBI Taxonomy" id="1382798"/>
    <lineage>
        <taxon>Bacteria</taxon>
        <taxon>Pseudomonadati</taxon>
        <taxon>Bacteroidota</taxon>
        <taxon>Flavobacteriia</taxon>
        <taxon>Flavobacteriales</taxon>
        <taxon>Flavobacteriaceae</taxon>
        <taxon>Neotamlana</taxon>
    </lineage>
</organism>
<accession>A0A0D7VZN7</accession>
<dbReference type="Pfam" id="PF19841">
    <property type="entry name" value="GldN"/>
    <property type="match status" value="1"/>
</dbReference>
<protein>
    <submittedName>
        <fullName evidence="2">Gliding motility protein GldO</fullName>
    </submittedName>
</protein>
<dbReference type="InterPro" id="IPR019847">
    <property type="entry name" value="Gliding_motility_assoc_GldN"/>
</dbReference>
<gene>
    <name evidence="1" type="ORF">PK35_11325</name>
    <name evidence="2" type="ORF">PK35_12210</name>
</gene>
<dbReference type="OrthoDB" id="1141916at2"/>
<sequence length="311" mass="36346">MNLKKINFSILITVITVSSTFAQFNLLNAKSPDEIGLKTEEQISLDNDKPLEYGYVGDRDILFGKMVWERVDLNQRANFPLLYPIDENNMTADRKSLFTVLIEAIQNGDIATVYADSYFKEERSMSQIDDVLNFSSVTEEGTNYLNDMGYSMEDYEQDPSILPEMYKIVETITAADIQEYMIKGFWYFDKRQAEMKYRILAIAPAAPEARFKNSDDEINKKPIPLFWVFYPSARDVLHRAKAFNNENSSMPFSFDHILNARRFHGYIYREQNVQGDRAINEYVAEDALMQLLESERIKDKIRDFELDMWTY</sequence>
<dbReference type="PATRIC" id="fig|1382798.3.peg.821"/>
<dbReference type="RefSeq" id="WP_044626833.1">
    <property type="nucleotide sequence ID" value="NZ_JTDV01000010.1"/>
</dbReference>
<comment type="caution">
    <text evidence="2">The sequence shown here is derived from an EMBL/GenBank/DDBJ whole genome shotgun (WGS) entry which is preliminary data.</text>
</comment>
<evidence type="ECO:0000313" key="3">
    <source>
        <dbReference type="Proteomes" id="UP000032361"/>
    </source>
</evidence>
<keyword evidence="3" id="KW-1185">Reference proteome</keyword>
<evidence type="ECO:0000313" key="1">
    <source>
        <dbReference type="EMBL" id="KJD32188.1"/>
    </source>
</evidence>
<reference evidence="2 3" key="1">
    <citation type="journal article" date="2015" name="Antonie Van Leeuwenhoek">
        <title>Tamlana nanhaiensis sp. nov., isolated from surface seawater collected from the South China Sea.</title>
        <authorList>
            <person name="Liu X."/>
            <person name="Lai Q."/>
            <person name="Du Y."/>
            <person name="Li G."/>
            <person name="Sun F."/>
            <person name="Shao Z."/>
        </authorList>
    </citation>
    <scope>NUCLEOTIDE SEQUENCE [LARGE SCALE GENOMIC DNA]</scope>
    <source>
        <strain evidence="2 3">FHC16</strain>
    </source>
</reference>
<dbReference type="EMBL" id="JTDV01000010">
    <property type="protein sequence ID" value="KJD32350.1"/>
    <property type="molecule type" value="Genomic_DNA"/>
</dbReference>
<evidence type="ECO:0000313" key="2">
    <source>
        <dbReference type="EMBL" id="KJD32350.1"/>
    </source>
</evidence>
<dbReference type="Proteomes" id="UP000032361">
    <property type="component" value="Unassembled WGS sequence"/>
</dbReference>
<name>A0A0D7VZN7_9FLAO</name>
<dbReference type="AlphaFoldDB" id="A0A0D7VZN7"/>
<proteinExistence type="predicted"/>
<dbReference type="STRING" id="1382798.PK35_11325"/>
<dbReference type="NCBIfam" id="TIGR03523">
    <property type="entry name" value="GldN"/>
    <property type="match status" value="1"/>
</dbReference>